<evidence type="ECO:0000313" key="1">
    <source>
        <dbReference type="EMBL" id="CAJ2669127.1"/>
    </source>
</evidence>
<evidence type="ECO:0000313" key="2">
    <source>
        <dbReference type="Proteomes" id="UP001177021"/>
    </source>
</evidence>
<dbReference type="EMBL" id="CASHSV030000615">
    <property type="protein sequence ID" value="CAJ2669127.1"/>
    <property type="molecule type" value="Genomic_DNA"/>
</dbReference>
<accession>A0ACB0LHY2</accession>
<name>A0ACB0LHY2_TRIPR</name>
<reference evidence="1" key="1">
    <citation type="submission" date="2023-10" db="EMBL/GenBank/DDBJ databases">
        <authorList>
            <person name="Rodriguez Cubillos JULIANA M."/>
            <person name="De Vega J."/>
        </authorList>
    </citation>
    <scope>NUCLEOTIDE SEQUENCE</scope>
</reference>
<comment type="caution">
    <text evidence="1">The sequence shown here is derived from an EMBL/GenBank/DDBJ whole genome shotgun (WGS) entry which is preliminary data.</text>
</comment>
<dbReference type="Proteomes" id="UP001177021">
    <property type="component" value="Unassembled WGS sequence"/>
</dbReference>
<sequence length="287" mass="33300">MDNNLAPMSKKIRKKKHKKKKKKVAVAPQENDNLNCNMICESENTAAEDRPKDLQIPPIGKSVQCMKKKLLVLDVNGILADVVSHPFPMKIKRDAMIANKALFKRPFCSEFLNFCFKRFDVAVWSSRLERNVNNIVSCLMGDMSQKLIFCWNVSQCTTTTIATLEDNRKTLVFKDLRKIWDKYDPDLPWEKGYYNESNTLLLDDSPYKALLNPPYNSVFPYTFDCRNQQDKALAPKGALRKYLRRLAKAEDMLKFVEQHPFGQQRISETSESWEFYRGVLSSLQPKK</sequence>
<organism evidence="1 2">
    <name type="scientific">Trifolium pratense</name>
    <name type="common">Red clover</name>
    <dbReference type="NCBI Taxonomy" id="57577"/>
    <lineage>
        <taxon>Eukaryota</taxon>
        <taxon>Viridiplantae</taxon>
        <taxon>Streptophyta</taxon>
        <taxon>Embryophyta</taxon>
        <taxon>Tracheophyta</taxon>
        <taxon>Spermatophyta</taxon>
        <taxon>Magnoliopsida</taxon>
        <taxon>eudicotyledons</taxon>
        <taxon>Gunneridae</taxon>
        <taxon>Pentapetalae</taxon>
        <taxon>rosids</taxon>
        <taxon>fabids</taxon>
        <taxon>Fabales</taxon>
        <taxon>Fabaceae</taxon>
        <taxon>Papilionoideae</taxon>
        <taxon>50 kb inversion clade</taxon>
        <taxon>NPAAA clade</taxon>
        <taxon>Hologalegina</taxon>
        <taxon>IRL clade</taxon>
        <taxon>Trifolieae</taxon>
        <taxon>Trifolium</taxon>
    </lineage>
</organism>
<gene>
    <name evidence="1" type="ORF">MILVUS5_LOCUS33393</name>
</gene>
<protein>
    <submittedName>
        <fullName evidence="1">Uncharacterized protein</fullName>
    </submittedName>
</protein>
<keyword evidence="2" id="KW-1185">Reference proteome</keyword>
<proteinExistence type="predicted"/>